<dbReference type="Proteomes" id="UP000321569">
    <property type="component" value="Unassembled WGS sequence"/>
</dbReference>
<dbReference type="RefSeq" id="WP_054748979.1">
    <property type="nucleotide sequence ID" value="NZ_BKAM01000057.1"/>
</dbReference>
<name>A0A512PPU4_9LACO</name>
<evidence type="ECO:0000256" key="1">
    <source>
        <dbReference type="SAM" id="Coils"/>
    </source>
</evidence>
<protein>
    <submittedName>
        <fullName evidence="2">Uncharacterized protein</fullName>
    </submittedName>
</protein>
<keyword evidence="1" id="KW-0175">Coiled coil</keyword>
<organism evidence="2 3">
    <name type="scientific">Lentilactobacillus rapi</name>
    <dbReference type="NCBI Taxonomy" id="481723"/>
    <lineage>
        <taxon>Bacteria</taxon>
        <taxon>Bacillati</taxon>
        <taxon>Bacillota</taxon>
        <taxon>Bacilli</taxon>
        <taxon>Lactobacillales</taxon>
        <taxon>Lactobacillaceae</taxon>
        <taxon>Lentilactobacillus</taxon>
    </lineage>
</organism>
<proteinExistence type="predicted"/>
<sequence>MHTTLQKELRNILNATILGGNMNHPLAGWWILTILRGNTQNADTPITADFLLQQFNINYLDRDEKPIATEVFKKILDRLTAADMIEKSQHKVREQMHNGTRHIKTTYIYRINSVGLSFMNGLQKAADSQSMATANVDRIDEYCQLVNEIYARDNDAETSRLFNHFGVMIDASQDVLKGMHKLDADLSDLANDISFNHGSENAETLQKLLKERAIPAFIKMINTSSKVQHMVFDLEYSRRIAASKQGKDSIDLDQMLGREDKMAIDFKNTRQVIQASLEQLNNSLESTSNKIDNSVDSVYMLYDTISRTIRLLVREYEHSQQQQLDVKEMVRQLDDLMAHFEDVHFPQALPVHLADDRDEDDPSDLLDAVSLRPVNYLIDNSIRNIATEDENPDVADDTYADSGWNQGLTDFNRVMQTDSAGNAKIDHNLEFDSQLARDEVARLYTALSYDQLNGFAPFGRQVIAVEPIKTSDQIKLHCHGERYSVYLPSGFAVKFAK</sequence>
<evidence type="ECO:0000313" key="3">
    <source>
        <dbReference type="Proteomes" id="UP000321569"/>
    </source>
</evidence>
<accession>A0A512PPU4</accession>
<comment type="caution">
    <text evidence="2">The sequence shown here is derived from an EMBL/GenBank/DDBJ whole genome shotgun (WGS) entry which is preliminary data.</text>
</comment>
<evidence type="ECO:0000313" key="2">
    <source>
        <dbReference type="EMBL" id="GEP73210.1"/>
    </source>
</evidence>
<dbReference type="OrthoDB" id="2319229at2"/>
<dbReference type="STRING" id="1423795.FD12_GL002592"/>
<reference evidence="2 3" key="1">
    <citation type="submission" date="2019-07" db="EMBL/GenBank/DDBJ databases">
        <title>Whole genome shotgun sequence of Lactobacillus rapi NBRC 109618.</title>
        <authorList>
            <person name="Hosoyama A."/>
            <person name="Uohara A."/>
            <person name="Ohji S."/>
            <person name="Ichikawa N."/>
        </authorList>
    </citation>
    <scope>NUCLEOTIDE SEQUENCE [LARGE SCALE GENOMIC DNA]</scope>
    <source>
        <strain evidence="2 3">NBRC 109618</strain>
    </source>
</reference>
<feature type="coiled-coil region" evidence="1">
    <location>
        <begin position="270"/>
        <end position="297"/>
    </location>
</feature>
<gene>
    <name evidence="2" type="ORF">LRA02_20780</name>
</gene>
<dbReference type="EMBL" id="BKAM01000057">
    <property type="protein sequence ID" value="GEP73210.1"/>
    <property type="molecule type" value="Genomic_DNA"/>
</dbReference>
<dbReference type="AlphaFoldDB" id="A0A512PPU4"/>